<accession>A0A0D1K4X8</accession>
<evidence type="ECO:0000313" key="2">
    <source>
        <dbReference type="EMBL" id="KIU28648.1"/>
    </source>
</evidence>
<proteinExistence type="predicted"/>
<dbReference type="PATRIC" id="fig|1549858.7.peg.3019"/>
<evidence type="ECO:0000256" key="1">
    <source>
        <dbReference type="SAM" id="MobiDB-lite"/>
    </source>
</evidence>
<dbReference type="Proteomes" id="UP000033203">
    <property type="component" value="Unassembled WGS sequence"/>
</dbReference>
<feature type="region of interest" description="Disordered" evidence="1">
    <location>
        <begin position="41"/>
        <end position="61"/>
    </location>
</feature>
<dbReference type="AlphaFoldDB" id="A0A0D1K4X8"/>
<reference evidence="2 3" key="1">
    <citation type="submission" date="2015-01" db="EMBL/GenBank/DDBJ databases">
        <title>Genome of Sphingomonas taxi strain 30a.</title>
        <authorList>
            <person name="Eevers N."/>
            <person name="Van Hamme J."/>
            <person name="Bottos E."/>
            <person name="Weyens N."/>
            <person name="Vangronsveld J."/>
        </authorList>
    </citation>
    <scope>NUCLEOTIDE SEQUENCE [LARGE SCALE GENOMIC DNA]</scope>
    <source>
        <strain evidence="2 3">30a</strain>
    </source>
</reference>
<evidence type="ECO:0000313" key="3">
    <source>
        <dbReference type="Proteomes" id="UP000033203"/>
    </source>
</evidence>
<protein>
    <submittedName>
        <fullName evidence="2">Uncharacterized protein</fullName>
    </submittedName>
</protein>
<comment type="caution">
    <text evidence="2">The sequence shown here is derived from an EMBL/GenBank/DDBJ whole genome shotgun (WGS) entry which is preliminary data.</text>
</comment>
<sequence>MEPQGQPVWIPAFAGMTAWGTVTSPALRHPGLEPGSRLSARLEEEAGPRITSGVTGGELAA</sequence>
<organism evidence="2 3">
    <name type="scientific">Sphingomonas melonis</name>
    <dbReference type="NCBI Taxonomy" id="152682"/>
    <lineage>
        <taxon>Bacteria</taxon>
        <taxon>Pseudomonadati</taxon>
        <taxon>Pseudomonadota</taxon>
        <taxon>Alphaproteobacteria</taxon>
        <taxon>Sphingomonadales</taxon>
        <taxon>Sphingomonadaceae</taxon>
        <taxon>Sphingomonas</taxon>
    </lineage>
</organism>
<name>A0A0D1K4X8_9SPHN</name>
<dbReference type="EMBL" id="JXTP01000027">
    <property type="protein sequence ID" value="KIU28648.1"/>
    <property type="molecule type" value="Genomic_DNA"/>
</dbReference>
<gene>
    <name evidence="2" type="ORF">SR41_07090</name>
</gene>